<proteinExistence type="predicted"/>
<evidence type="ECO:0000313" key="2">
    <source>
        <dbReference type="Proteomes" id="UP000236745"/>
    </source>
</evidence>
<name>A0A1H6BLF7_9GAMM</name>
<dbReference type="Proteomes" id="UP000236745">
    <property type="component" value="Unassembled WGS sequence"/>
</dbReference>
<protein>
    <submittedName>
        <fullName evidence="1">Uncharacterized protein</fullName>
    </submittedName>
</protein>
<accession>A0A1H6BLF7</accession>
<organism evidence="1 2">
    <name type="scientific">Marinobacterium lutimaris</name>
    <dbReference type="NCBI Taxonomy" id="568106"/>
    <lineage>
        <taxon>Bacteria</taxon>
        <taxon>Pseudomonadati</taxon>
        <taxon>Pseudomonadota</taxon>
        <taxon>Gammaproteobacteria</taxon>
        <taxon>Oceanospirillales</taxon>
        <taxon>Oceanospirillaceae</taxon>
        <taxon>Marinobacterium</taxon>
    </lineage>
</organism>
<sequence>MWESKLMQQVLIINRLIPEKDAAGALARLSAVTHDGQAVSFESCAEQRINLLALEFQQTPLVLLTDRLLQPFAGIQQVPADALVAVVPIPADQVRALLEQGEGDQLRDAVKDQLSAEAGSE</sequence>
<dbReference type="AlphaFoldDB" id="A0A1H6BLF7"/>
<gene>
    <name evidence="1" type="ORF">SAMN05444390_102733</name>
</gene>
<evidence type="ECO:0000313" key="1">
    <source>
        <dbReference type="EMBL" id="SEG61472.1"/>
    </source>
</evidence>
<reference evidence="1 2" key="1">
    <citation type="submission" date="2016-10" db="EMBL/GenBank/DDBJ databases">
        <authorList>
            <person name="de Groot N.N."/>
        </authorList>
    </citation>
    <scope>NUCLEOTIDE SEQUENCE [LARGE SCALE GENOMIC DNA]</scope>
    <source>
        <strain evidence="1 2">DSM 22012</strain>
    </source>
</reference>
<dbReference type="EMBL" id="FNVQ01000002">
    <property type="protein sequence ID" value="SEG61472.1"/>
    <property type="molecule type" value="Genomic_DNA"/>
</dbReference>
<keyword evidence="2" id="KW-1185">Reference proteome</keyword>